<dbReference type="InterPro" id="IPR038614">
    <property type="entry name" value="GK_N_sf"/>
</dbReference>
<feature type="domain" description="MOFRL-associated" evidence="2">
    <location>
        <begin position="32"/>
        <end position="239"/>
    </location>
</feature>
<dbReference type="InterPro" id="IPR007835">
    <property type="entry name" value="MOFRL"/>
</dbReference>
<reference evidence="3" key="1">
    <citation type="journal article" date="2020" name="mSystems">
        <title>Genome- and Community-Level Interaction Insights into Carbon Utilization and Element Cycling Functions of Hydrothermarchaeota in Hydrothermal Sediment.</title>
        <authorList>
            <person name="Zhou Z."/>
            <person name="Liu Y."/>
            <person name="Xu W."/>
            <person name="Pan J."/>
            <person name="Luo Z.H."/>
            <person name="Li M."/>
        </authorList>
    </citation>
    <scope>NUCLEOTIDE SEQUENCE [LARGE SCALE GENOMIC DNA]</scope>
    <source>
        <strain evidence="3">SpSt-69</strain>
    </source>
</reference>
<protein>
    <submittedName>
        <fullName evidence="3">DUF4147 domain-containing protein</fullName>
    </submittedName>
</protein>
<name>A0A7V4E3W6_UNCW3</name>
<dbReference type="SUPFAM" id="SSF82544">
    <property type="entry name" value="GckA/TtuD-like"/>
    <property type="match status" value="1"/>
</dbReference>
<dbReference type="InterPro" id="IPR039760">
    <property type="entry name" value="MOFRL_protein"/>
</dbReference>
<dbReference type="Gene3D" id="3.40.1480.10">
    <property type="entry name" value="MOFRL domain"/>
    <property type="match status" value="1"/>
</dbReference>
<dbReference type="PANTHER" id="PTHR12227">
    <property type="entry name" value="GLYCERATE KINASE"/>
    <property type="match status" value="1"/>
</dbReference>
<dbReference type="PANTHER" id="PTHR12227:SF0">
    <property type="entry name" value="GLYCERATE KINASE"/>
    <property type="match status" value="1"/>
</dbReference>
<dbReference type="InterPro" id="IPR037035">
    <property type="entry name" value="GK-like_C_sf"/>
</dbReference>
<feature type="domain" description="MOFRL" evidence="1">
    <location>
        <begin position="322"/>
        <end position="427"/>
    </location>
</feature>
<comment type="caution">
    <text evidence="3">The sequence shown here is derived from an EMBL/GenBank/DDBJ whole genome shotgun (WGS) entry which is preliminary data.</text>
</comment>
<accession>A0A7V4E3W6</accession>
<dbReference type="Gene3D" id="3.40.50.10180">
    <property type="entry name" value="Glycerate kinase, MOFRL-like N-terminal domain"/>
    <property type="match status" value="1"/>
</dbReference>
<dbReference type="GO" id="GO:0005737">
    <property type="term" value="C:cytoplasm"/>
    <property type="evidence" value="ECO:0007669"/>
    <property type="project" value="TreeGrafter"/>
</dbReference>
<sequence length="438" mass="49025">MIKNREILLKTEIPEPILSARMAIIDGLNHAFDNCNPEKILISHIDSSASPPYLVAVGKAAYPMLKPYLNFGEIEGGILVTNAKIEDKLDKIKYFKGGHPYPNRESLKSAEYFLQVLKTKNPQKLIFLISGGGSAMFELPRIPLKDLITINKLLLSSGANIEEINTVRKHLSKIKGGQLINYLNTKAHAFLMSDVIHDRIDLIASGLTTCDPSTFEDTYEVLKKYDLWERAPKSVRAVISAGLEGRIPETFKDCKLASERVDNTIILRNADFLSYLAKFLKLKGYIVLNLGSDFHLKIEEMVEFLIRKMKELTDANPKSNIAIVAGGEIYLQVKGKGKGGRNQELTLRLAKEMEGKNKKFVFAAIGTDGIDGLTDAAGAICDNETIFRAKRLSLNPEKYLRENDSYNFFKRLNDLIITGHTGINVKDVYCLIVLRDET</sequence>
<dbReference type="Pfam" id="PF13660">
    <property type="entry name" value="DUF4147"/>
    <property type="match status" value="1"/>
</dbReference>
<evidence type="ECO:0000313" key="3">
    <source>
        <dbReference type="EMBL" id="HGL17008.1"/>
    </source>
</evidence>
<dbReference type="GO" id="GO:0008887">
    <property type="term" value="F:glycerate kinase activity"/>
    <property type="evidence" value="ECO:0007669"/>
    <property type="project" value="InterPro"/>
</dbReference>
<organism evidence="3">
    <name type="scientific">candidate division WOR-3 bacterium</name>
    <dbReference type="NCBI Taxonomy" id="2052148"/>
    <lineage>
        <taxon>Bacteria</taxon>
        <taxon>Bacteria division WOR-3</taxon>
    </lineage>
</organism>
<evidence type="ECO:0000259" key="2">
    <source>
        <dbReference type="Pfam" id="PF13660"/>
    </source>
</evidence>
<dbReference type="EMBL" id="DTDJ01000014">
    <property type="protein sequence ID" value="HGL17008.1"/>
    <property type="molecule type" value="Genomic_DNA"/>
</dbReference>
<dbReference type="AlphaFoldDB" id="A0A7V4E3W6"/>
<gene>
    <name evidence="3" type="ORF">ENU66_01520</name>
</gene>
<proteinExistence type="predicted"/>
<dbReference type="Pfam" id="PF05161">
    <property type="entry name" value="MOFRL"/>
    <property type="match status" value="1"/>
</dbReference>
<evidence type="ECO:0000259" key="1">
    <source>
        <dbReference type="Pfam" id="PF05161"/>
    </source>
</evidence>
<dbReference type="InterPro" id="IPR025286">
    <property type="entry name" value="MOFRL_assoc_dom"/>
</dbReference>